<dbReference type="InterPro" id="IPR052515">
    <property type="entry name" value="Gfo/Idh/MocA_Oxidoreductase"/>
</dbReference>
<dbReference type="InterPro" id="IPR036291">
    <property type="entry name" value="NAD(P)-bd_dom_sf"/>
</dbReference>
<protein>
    <submittedName>
        <fullName evidence="4">Myo-inositol 2-dehydrogenase 1</fullName>
        <ecNumber evidence="4">1.1.1.18</ecNumber>
    </submittedName>
</protein>
<dbReference type="PANTHER" id="PTHR43249:SF1">
    <property type="entry name" value="D-GLUCOSIDE 3-DEHYDROGENASE"/>
    <property type="match status" value="1"/>
</dbReference>
<gene>
    <name evidence="4" type="ORF">CAAU_1115</name>
</gene>
<dbReference type="OrthoDB" id="9815825at2"/>
<evidence type="ECO:0000259" key="3">
    <source>
        <dbReference type="Pfam" id="PF02894"/>
    </source>
</evidence>
<organism evidence="4 5">
    <name type="scientific">Caloramator australicus RC3</name>
    <dbReference type="NCBI Taxonomy" id="857293"/>
    <lineage>
        <taxon>Bacteria</taxon>
        <taxon>Bacillati</taxon>
        <taxon>Bacillota</taxon>
        <taxon>Clostridia</taxon>
        <taxon>Eubacteriales</taxon>
        <taxon>Clostridiaceae</taxon>
        <taxon>Caloramator</taxon>
    </lineage>
</organism>
<feature type="domain" description="Gfo/Idh/MocA-like oxidoreductase C-terminal" evidence="3">
    <location>
        <begin position="142"/>
        <end position="357"/>
    </location>
</feature>
<evidence type="ECO:0000313" key="5">
    <source>
        <dbReference type="Proteomes" id="UP000007652"/>
    </source>
</evidence>
<dbReference type="GO" id="GO:0050112">
    <property type="term" value="F:inositol 2-dehydrogenase (NAD+) activity"/>
    <property type="evidence" value="ECO:0007669"/>
    <property type="project" value="UniProtKB-EC"/>
</dbReference>
<dbReference type="SUPFAM" id="SSF51735">
    <property type="entry name" value="NAD(P)-binding Rossmann-fold domains"/>
    <property type="match status" value="1"/>
</dbReference>
<dbReference type="EC" id="1.1.1.18" evidence="4"/>
<dbReference type="InterPro" id="IPR000683">
    <property type="entry name" value="Gfo/Idh/MocA-like_OxRdtase_N"/>
</dbReference>
<dbReference type="STRING" id="857293.CAAU_1115"/>
<sequence>MGEKVRVGIIGCGGIAFNKHLPALRKLDNVEIVGFCNRNIDKAYIAAKEFGSEKSKVCSDYRELLEDKSIDVVYVLTSNKSHSTITIDALLSGKHVLVEKPMAINSIEAAKMIEASKKSGKKLTIALQNRFRPDSQYLYQLCKNGELGEIYYAKAHAVRRRAVPVWGEFLNKESQGGGALIDIGVHALDLVLWFMGNYEVKYVVGNVYNKISENEESFNVWGSWKGKNFEVEESAFAMITMKNGATINLECSWALNTLQEGEAKVTLCGTRAGADMMDGLRINGEKNGQLYTLKPALDEGTVAFYKGRNETAAEMETRLWIDAIINNKEPYVKPEEVLVVSRIIDAIYESSKTNKPVYFE</sequence>
<dbReference type="InterPro" id="IPR004104">
    <property type="entry name" value="Gfo/Idh/MocA-like_OxRdtase_C"/>
</dbReference>
<name>I7K6M6_9CLOT</name>
<reference evidence="4 5" key="1">
    <citation type="journal article" date="2011" name="J. Bacteriol.">
        <title>Draft genome sequence of Caloramator australicus strain RC3T, a thermoanaerobe from the Great Artesian Basin of Australia.</title>
        <authorList>
            <person name="Ogg C.D."/>
            <person name="Patel B.K.C."/>
        </authorList>
    </citation>
    <scope>NUCLEOTIDE SEQUENCE [LARGE SCALE GENOMIC DNA]</scope>
    <source>
        <strain evidence="4 5">RC3</strain>
    </source>
</reference>
<dbReference type="Gene3D" id="3.30.360.10">
    <property type="entry name" value="Dihydrodipicolinate Reductase, domain 2"/>
    <property type="match status" value="1"/>
</dbReference>
<evidence type="ECO:0000259" key="2">
    <source>
        <dbReference type="Pfam" id="PF01408"/>
    </source>
</evidence>
<dbReference type="GO" id="GO:0000166">
    <property type="term" value="F:nucleotide binding"/>
    <property type="evidence" value="ECO:0007669"/>
    <property type="project" value="InterPro"/>
</dbReference>
<dbReference type="RefSeq" id="WP_008908470.1">
    <property type="nucleotide sequence ID" value="NZ_CAKP01000065.1"/>
</dbReference>
<proteinExistence type="inferred from homology"/>
<feature type="domain" description="Gfo/Idh/MocA-like oxidoreductase N-terminal" evidence="2">
    <location>
        <begin position="5"/>
        <end position="125"/>
    </location>
</feature>
<dbReference type="EMBL" id="CAKP01000065">
    <property type="protein sequence ID" value="CCJ33199.1"/>
    <property type="molecule type" value="Genomic_DNA"/>
</dbReference>
<evidence type="ECO:0000313" key="4">
    <source>
        <dbReference type="EMBL" id="CCJ33199.1"/>
    </source>
</evidence>
<keyword evidence="4" id="KW-0560">Oxidoreductase</keyword>
<dbReference type="Proteomes" id="UP000007652">
    <property type="component" value="Unassembled WGS sequence"/>
</dbReference>
<comment type="caution">
    <text evidence="4">The sequence shown here is derived from an EMBL/GenBank/DDBJ whole genome shotgun (WGS) entry which is preliminary data.</text>
</comment>
<dbReference type="Pfam" id="PF01408">
    <property type="entry name" value="GFO_IDH_MocA"/>
    <property type="match status" value="1"/>
</dbReference>
<keyword evidence="5" id="KW-1185">Reference proteome</keyword>
<dbReference type="AlphaFoldDB" id="I7K6M6"/>
<dbReference type="Pfam" id="PF02894">
    <property type="entry name" value="GFO_IDH_MocA_C"/>
    <property type="match status" value="1"/>
</dbReference>
<evidence type="ECO:0000256" key="1">
    <source>
        <dbReference type="ARBA" id="ARBA00010928"/>
    </source>
</evidence>
<dbReference type="eggNOG" id="COG0673">
    <property type="taxonomic scope" value="Bacteria"/>
</dbReference>
<dbReference type="PANTHER" id="PTHR43249">
    <property type="entry name" value="UDP-N-ACETYL-2-AMINO-2-DEOXY-D-GLUCURONATE OXIDASE"/>
    <property type="match status" value="1"/>
</dbReference>
<dbReference type="SUPFAM" id="SSF55347">
    <property type="entry name" value="Glyceraldehyde-3-phosphate dehydrogenase-like, C-terminal domain"/>
    <property type="match status" value="1"/>
</dbReference>
<accession>I7K6M6</accession>
<comment type="similarity">
    <text evidence="1">Belongs to the Gfo/Idh/MocA family.</text>
</comment>
<dbReference type="Gene3D" id="3.40.50.720">
    <property type="entry name" value="NAD(P)-binding Rossmann-like Domain"/>
    <property type="match status" value="1"/>
</dbReference>